<dbReference type="CDD" id="cd13399">
    <property type="entry name" value="Slt35-like"/>
    <property type="match status" value="1"/>
</dbReference>
<dbReference type="Gene3D" id="1.10.530.10">
    <property type="match status" value="1"/>
</dbReference>
<protein>
    <recommendedName>
        <fullName evidence="1">Transglycosylase SLT domain-containing protein</fullName>
    </recommendedName>
</protein>
<name>A0A381Q4Z0_9ZZZZ</name>
<dbReference type="InterPro" id="IPR031304">
    <property type="entry name" value="SLT_2"/>
</dbReference>
<dbReference type="AlphaFoldDB" id="A0A381Q4Z0"/>
<dbReference type="InterPro" id="IPR043426">
    <property type="entry name" value="MltB-like"/>
</dbReference>
<dbReference type="Pfam" id="PF13406">
    <property type="entry name" value="SLT_2"/>
    <property type="match status" value="1"/>
</dbReference>
<dbReference type="NCBIfam" id="TIGR02282">
    <property type="entry name" value="MltB"/>
    <property type="match status" value="1"/>
</dbReference>
<organism evidence="2">
    <name type="scientific">marine metagenome</name>
    <dbReference type="NCBI Taxonomy" id="408172"/>
    <lineage>
        <taxon>unclassified sequences</taxon>
        <taxon>metagenomes</taxon>
        <taxon>ecological metagenomes</taxon>
    </lineage>
</organism>
<proteinExistence type="predicted"/>
<dbReference type="FunFam" id="1.10.8.350:FF:000001">
    <property type="entry name" value="Lytic murein transglycosylase B"/>
    <property type="match status" value="1"/>
</dbReference>
<evidence type="ECO:0000259" key="1">
    <source>
        <dbReference type="Pfam" id="PF13406"/>
    </source>
</evidence>
<dbReference type="PANTHER" id="PTHR30163">
    <property type="entry name" value="MEMBRANE-BOUND LYTIC MUREIN TRANSGLYCOSYLASE B"/>
    <property type="match status" value="1"/>
</dbReference>
<evidence type="ECO:0000313" key="2">
    <source>
        <dbReference type="EMBL" id="SUZ74405.1"/>
    </source>
</evidence>
<dbReference type="PANTHER" id="PTHR30163:SF9">
    <property type="entry name" value="MEMBRANE-BOUND LYTIC MUREIN TRANSGLYCOSYLASE B"/>
    <property type="match status" value="1"/>
</dbReference>
<sequence length="336" mass="38262">MYIKSSSALILASVLLSIFASSIFADYENRDSVKNFVDELAVDDGFDRQQLLDIFEQVEKKQRIIDLISKPAEKAKPWHEYREIFVTASRIAAGIEFWKENEAALNRARLEFGIPSEIIVAVIGVETNYGRNKGSFRVMDALSTLAFDYPPRARFFRGELRELLLLAREENKDPLELIGSYAGAMGYGQFIPSSFRAYAKDFDGDGRRDIWSNRTDAIGSVANYFYRHGWHGDGQIALPVTVTGDRVDQFANQGLKPKRSIAELRIAGMESVSLPDETLGALFKLENRGGWEYWLGLHDFYVVTRYNHSHMYALAVVQLSNAIQNRWEELKKPDRL</sequence>
<dbReference type="GO" id="GO:0008933">
    <property type="term" value="F:peptidoglycan lytic transglycosylase activity"/>
    <property type="evidence" value="ECO:0007669"/>
    <property type="project" value="TreeGrafter"/>
</dbReference>
<dbReference type="SUPFAM" id="SSF53955">
    <property type="entry name" value="Lysozyme-like"/>
    <property type="match status" value="1"/>
</dbReference>
<dbReference type="EMBL" id="UINC01001210">
    <property type="protein sequence ID" value="SUZ74405.1"/>
    <property type="molecule type" value="Genomic_DNA"/>
</dbReference>
<gene>
    <name evidence="2" type="ORF">METZ01_LOCUS27259</name>
</gene>
<feature type="domain" description="Transglycosylase SLT" evidence="1">
    <location>
        <begin position="30"/>
        <end position="320"/>
    </location>
</feature>
<accession>A0A381Q4Z0</accession>
<reference evidence="2" key="1">
    <citation type="submission" date="2018-05" db="EMBL/GenBank/DDBJ databases">
        <authorList>
            <person name="Lanie J.A."/>
            <person name="Ng W.-L."/>
            <person name="Kazmierczak K.M."/>
            <person name="Andrzejewski T.M."/>
            <person name="Davidsen T.M."/>
            <person name="Wayne K.J."/>
            <person name="Tettelin H."/>
            <person name="Glass J.I."/>
            <person name="Rusch D."/>
            <person name="Podicherti R."/>
            <person name="Tsui H.-C.T."/>
            <person name="Winkler M.E."/>
        </authorList>
    </citation>
    <scope>NUCLEOTIDE SEQUENCE</scope>
</reference>
<dbReference type="InterPro" id="IPR023346">
    <property type="entry name" value="Lysozyme-like_dom_sf"/>
</dbReference>
<dbReference type="Gene3D" id="1.10.8.350">
    <property type="entry name" value="Bacterial muramidase"/>
    <property type="match status" value="1"/>
</dbReference>
<dbReference type="GO" id="GO:0009253">
    <property type="term" value="P:peptidoglycan catabolic process"/>
    <property type="evidence" value="ECO:0007669"/>
    <property type="project" value="TreeGrafter"/>
</dbReference>
<dbReference type="InterPro" id="IPR011757">
    <property type="entry name" value="Lytic_transglycosylase_MltB"/>
</dbReference>